<dbReference type="SUPFAM" id="SSF51905">
    <property type="entry name" value="FAD/NAD(P)-binding domain"/>
    <property type="match status" value="1"/>
</dbReference>
<evidence type="ECO:0008006" key="4">
    <source>
        <dbReference type="Google" id="ProtNLM"/>
    </source>
</evidence>
<dbReference type="EMBL" id="JASPKZ010005533">
    <property type="protein sequence ID" value="KAJ9588586.1"/>
    <property type="molecule type" value="Genomic_DNA"/>
</dbReference>
<reference evidence="2" key="2">
    <citation type="submission" date="2023-05" db="EMBL/GenBank/DDBJ databases">
        <authorList>
            <person name="Fouks B."/>
        </authorList>
    </citation>
    <scope>NUCLEOTIDE SEQUENCE</scope>
    <source>
        <strain evidence="2">Stay&amp;Tobe</strain>
        <tissue evidence="2">Testes</tissue>
    </source>
</reference>
<organism evidence="2 3">
    <name type="scientific">Diploptera punctata</name>
    <name type="common">Pacific beetle cockroach</name>
    <dbReference type="NCBI Taxonomy" id="6984"/>
    <lineage>
        <taxon>Eukaryota</taxon>
        <taxon>Metazoa</taxon>
        <taxon>Ecdysozoa</taxon>
        <taxon>Arthropoda</taxon>
        <taxon>Hexapoda</taxon>
        <taxon>Insecta</taxon>
        <taxon>Pterygota</taxon>
        <taxon>Neoptera</taxon>
        <taxon>Polyneoptera</taxon>
        <taxon>Dictyoptera</taxon>
        <taxon>Blattodea</taxon>
        <taxon>Blaberoidea</taxon>
        <taxon>Blaberidae</taxon>
        <taxon>Diplopterinae</taxon>
        <taxon>Diploptera</taxon>
    </lineage>
</organism>
<accession>A0AAD7ZY68</accession>
<dbReference type="PANTHER" id="PTHR11552">
    <property type="entry name" value="GLUCOSE-METHANOL-CHOLINE GMC OXIDOREDUCTASE"/>
    <property type="match status" value="1"/>
</dbReference>
<name>A0AAD7ZY68_DIPPU</name>
<dbReference type="Gene3D" id="3.50.50.60">
    <property type="entry name" value="FAD/NAD(P)-binding domain"/>
    <property type="match status" value="1"/>
</dbReference>
<dbReference type="PANTHER" id="PTHR11552:SF147">
    <property type="entry name" value="CHOLINE DEHYDROGENASE, MITOCHONDRIAL"/>
    <property type="match status" value="1"/>
</dbReference>
<keyword evidence="3" id="KW-1185">Reference proteome</keyword>
<proteinExistence type="inferred from homology"/>
<dbReference type="Gene3D" id="3.30.560.10">
    <property type="entry name" value="Glucose Oxidase, domain 3"/>
    <property type="match status" value="1"/>
</dbReference>
<reference evidence="2" key="1">
    <citation type="journal article" date="2023" name="IScience">
        <title>Live-bearing cockroach genome reveals convergent evolutionary mechanisms linked to viviparity in insects and beyond.</title>
        <authorList>
            <person name="Fouks B."/>
            <person name="Harrison M.C."/>
            <person name="Mikhailova A.A."/>
            <person name="Marchal E."/>
            <person name="English S."/>
            <person name="Carruthers M."/>
            <person name="Jennings E.C."/>
            <person name="Chiamaka E.L."/>
            <person name="Frigard R.A."/>
            <person name="Pippel M."/>
            <person name="Attardo G.M."/>
            <person name="Benoit J.B."/>
            <person name="Bornberg-Bauer E."/>
            <person name="Tobe S.S."/>
        </authorList>
    </citation>
    <scope>NUCLEOTIDE SEQUENCE</scope>
    <source>
        <strain evidence="2">Stay&amp;Tobe</strain>
    </source>
</reference>
<dbReference type="InterPro" id="IPR036188">
    <property type="entry name" value="FAD/NAD-bd_sf"/>
</dbReference>
<sequence>MEGSCPAACNAPQTCPGPGASALFFTTLISSLLQSERELADNQMYPMDASNFMLDEYDFIVVGAGTAGSVIASRISEVPQYKVLVIEAGGDPPFLSNIPAMYPSLQKSEMDWQYKPSHKIKTARGW</sequence>
<dbReference type="InterPro" id="IPR012132">
    <property type="entry name" value="GMC_OxRdtase"/>
</dbReference>
<gene>
    <name evidence="2" type="ORF">L9F63_028113</name>
</gene>
<dbReference type="Pfam" id="PF13450">
    <property type="entry name" value="NAD_binding_8"/>
    <property type="match status" value="1"/>
</dbReference>
<dbReference type="GO" id="GO:0016491">
    <property type="term" value="F:oxidoreductase activity"/>
    <property type="evidence" value="ECO:0007669"/>
    <property type="project" value="TreeGrafter"/>
</dbReference>
<evidence type="ECO:0000256" key="1">
    <source>
        <dbReference type="ARBA" id="ARBA00010790"/>
    </source>
</evidence>
<comment type="similarity">
    <text evidence="1">Belongs to the GMC oxidoreductase family.</text>
</comment>
<dbReference type="Proteomes" id="UP001233999">
    <property type="component" value="Unassembled WGS sequence"/>
</dbReference>
<protein>
    <recommendedName>
        <fullName evidence="4">Glucose dehydrogenase</fullName>
    </recommendedName>
</protein>
<dbReference type="AlphaFoldDB" id="A0AAD7ZY68"/>
<comment type="caution">
    <text evidence="2">The sequence shown here is derived from an EMBL/GenBank/DDBJ whole genome shotgun (WGS) entry which is preliminary data.</text>
</comment>
<dbReference type="GO" id="GO:0050660">
    <property type="term" value="F:flavin adenine dinucleotide binding"/>
    <property type="evidence" value="ECO:0007669"/>
    <property type="project" value="InterPro"/>
</dbReference>
<evidence type="ECO:0000313" key="3">
    <source>
        <dbReference type="Proteomes" id="UP001233999"/>
    </source>
</evidence>
<evidence type="ECO:0000313" key="2">
    <source>
        <dbReference type="EMBL" id="KAJ9588586.1"/>
    </source>
</evidence>